<proteinExistence type="inferred from homology"/>
<organism evidence="6 7">
    <name type="scientific">Enteractinococcus helveticum</name>
    <dbReference type="NCBI Taxonomy" id="1837282"/>
    <lineage>
        <taxon>Bacteria</taxon>
        <taxon>Bacillati</taxon>
        <taxon>Actinomycetota</taxon>
        <taxon>Actinomycetes</taxon>
        <taxon>Micrococcales</taxon>
        <taxon>Micrococcaceae</taxon>
    </lineage>
</organism>
<dbReference type="GO" id="GO:0003700">
    <property type="term" value="F:DNA-binding transcription factor activity"/>
    <property type="evidence" value="ECO:0007669"/>
    <property type="project" value="InterPro"/>
</dbReference>
<dbReference type="Gene3D" id="1.10.10.10">
    <property type="entry name" value="Winged helix-like DNA-binding domain superfamily/Winged helix DNA-binding domain"/>
    <property type="match status" value="1"/>
</dbReference>
<evidence type="ECO:0000256" key="3">
    <source>
        <dbReference type="ARBA" id="ARBA00023125"/>
    </source>
</evidence>
<dbReference type="GO" id="GO:0032993">
    <property type="term" value="C:protein-DNA complex"/>
    <property type="evidence" value="ECO:0007669"/>
    <property type="project" value="TreeGrafter"/>
</dbReference>
<dbReference type="AlphaFoldDB" id="A0A1B7M357"/>
<dbReference type="Pfam" id="PF03466">
    <property type="entry name" value="LysR_substrate"/>
    <property type="match status" value="1"/>
</dbReference>
<keyword evidence="3" id="KW-0238">DNA-binding</keyword>
<comment type="caution">
    <text evidence="6">The sequence shown here is derived from an EMBL/GenBank/DDBJ whole genome shotgun (WGS) entry which is preliminary data.</text>
</comment>
<dbReference type="SUPFAM" id="SSF46785">
    <property type="entry name" value="Winged helix' DNA-binding domain"/>
    <property type="match status" value="1"/>
</dbReference>
<dbReference type="STRING" id="1837282.A6F49_03995"/>
<accession>A0A1B7M357</accession>
<evidence type="ECO:0000256" key="1">
    <source>
        <dbReference type="ARBA" id="ARBA00009437"/>
    </source>
</evidence>
<dbReference type="InterPro" id="IPR036390">
    <property type="entry name" value="WH_DNA-bd_sf"/>
</dbReference>
<dbReference type="OrthoDB" id="4131546at2"/>
<dbReference type="PROSITE" id="PS50931">
    <property type="entry name" value="HTH_LYSR"/>
    <property type="match status" value="1"/>
</dbReference>
<dbReference type="InterPro" id="IPR036388">
    <property type="entry name" value="WH-like_DNA-bd_sf"/>
</dbReference>
<dbReference type="SUPFAM" id="SSF53850">
    <property type="entry name" value="Periplasmic binding protein-like II"/>
    <property type="match status" value="1"/>
</dbReference>
<dbReference type="Proteomes" id="UP000078292">
    <property type="component" value="Unassembled WGS sequence"/>
</dbReference>
<reference evidence="6 7" key="1">
    <citation type="submission" date="2016-04" db="EMBL/GenBank/DDBJ databases">
        <title>First whole genome shotgun sequence of the bacterium Enteractinococcus sp. strain UASWS1574.</title>
        <authorList>
            <person name="Crovadore J."/>
            <person name="Chablais R."/>
            <person name="Lefort F."/>
        </authorList>
    </citation>
    <scope>NUCLEOTIDE SEQUENCE [LARGE SCALE GENOMIC DNA]</scope>
    <source>
        <strain evidence="6 7">UASWS1574</strain>
    </source>
</reference>
<dbReference type="PANTHER" id="PTHR30346:SF29">
    <property type="entry name" value="LYSR SUBSTRATE-BINDING"/>
    <property type="match status" value="1"/>
</dbReference>
<name>A0A1B7M357_9MICC</name>
<keyword evidence="4" id="KW-0804">Transcription</keyword>
<dbReference type="Pfam" id="PF00126">
    <property type="entry name" value="HTH_1"/>
    <property type="match status" value="1"/>
</dbReference>
<dbReference type="GO" id="GO:0003677">
    <property type="term" value="F:DNA binding"/>
    <property type="evidence" value="ECO:0007669"/>
    <property type="project" value="UniProtKB-KW"/>
</dbReference>
<dbReference type="InterPro" id="IPR000847">
    <property type="entry name" value="LysR_HTH_N"/>
</dbReference>
<keyword evidence="2" id="KW-0805">Transcription regulation</keyword>
<evidence type="ECO:0000256" key="4">
    <source>
        <dbReference type="ARBA" id="ARBA00023163"/>
    </source>
</evidence>
<gene>
    <name evidence="6" type="ORF">A6F49_03995</name>
</gene>
<protein>
    <recommendedName>
        <fullName evidence="5">HTH lysR-type domain-containing protein</fullName>
    </recommendedName>
</protein>
<feature type="domain" description="HTH lysR-type" evidence="5">
    <location>
        <begin position="3"/>
        <end position="60"/>
    </location>
</feature>
<evidence type="ECO:0000313" key="6">
    <source>
        <dbReference type="EMBL" id="OAV62969.1"/>
    </source>
</evidence>
<keyword evidence="7" id="KW-1185">Reference proteome</keyword>
<dbReference type="InterPro" id="IPR005119">
    <property type="entry name" value="LysR_subst-bd"/>
</dbReference>
<dbReference type="Gene3D" id="3.40.190.10">
    <property type="entry name" value="Periplasmic binding protein-like II"/>
    <property type="match status" value="2"/>
</dbReference>
<evidence type="ECO:0000259" key="5">
    <source>
        <dbReference type="PROSITE" id="PS50931"/>
    </source>
</evidence>
<comment type="similarity">
    <text evidence="1">Belongs to the LysR transcriptional regulatory family.</text>
</comment>
<dbReference type="EMBL" id="LXEY01000006">
    <property type="protein sequence ID" value="OAV62969.1"/>
    <property type="molecule type" value="Genomic_DNA"/>
</dbReference>
<dbReference type="PANTHER" id="PTHR30346">
    <property type="entry name" value="TRANSCRIPTIONAL DUAL REGULATOR HCAR-RELATED"/>
    <property type="match status" value="1"/>
</dbReference>
<evidence type="ECO:0000256" key="2">
    <source>
        <dbReference type="ARBA" id="ARBA00023015"/>
    </source>
</evidence>
<evidence type="ECO:0000313" key="7">
    <source>
        <dbReference type="Proteomes" id="UP000078292"/>
    </source>
</evidence>
<sequence>MGVEWSRMRVLDAVARAGSVTRAAALLHMTGPAVSQQLRRIEAEAGVRVVIPDGRGVRLTSEGRVLADYAAQVAELMAQAEKDLHHGDELVGRICIGALASIIRTTLTARFPAFQRRHPRVELRIEDGETTGHLDRLIDGRLDLVFAESWSPSPLRLPFGVASHLVASEPVWIALPGNHPLREKAALDLTDLADEAWATCARDSDGHLALTQLARTIGIELDIRHYVADHSTQLTLVDAGLAIACVPASARQPDNAGIAYRRLNTEMHRDILLLTSDKTPPRPVDALVAHLTATSHK</sequence>